<organism evidence="1 2">
    <name type="scientific">Rhipicephalus sanguineus</name>
    <name type="common">Brown dog tick</name>
    <name type="synonym">Ixodes sanguineus</name>
    <dbReference type="NCBI Taxonomy" id="34632"/>
    <lineage>
        <taxon>Eukaryota</taxon>
        <taxon>Metazoa</taxon>
        <taxon>Ecdysozoa</taxon>
        <taxon>Arthropoda</taxon>
        <taxon>Chelicerata</taxon>
        <taxon>Arachnida</taxon>
        <taxon>Acari</taxon>
        <taxon>Parasitiformes</taxon>
        <taxon>Ixodida</taxon>
        <taxon>Ixodoidea</taxon>
        <taxon>Ixodidae</taxon>
        <taxon>Rhipicephalinae</taxon>
        <taxon>Rhipicephalus</taxon>
        <taxon>Rhipicephalus</taxon>
    </lineage>
</organism>
<keyword evidence="2" id="KW-1185">Reference proteome</keyword>
<name>A0A9D4Q4C5_RHISA</name>
<proteinExistence type="predicted"/>
<gene>
    <name evidence="1" type="ORF">HPB52_001662</name>
</gene>
<evidence type="ECO:0000313" key="2">
    <source>
        <dbReference type="Proteomes" id="UP000821837"/>
    </source>
</evidence>
<dbReference type="EMBL" id="JABSTV010001248">
    <property type="protein sequence ID" value="KAH7967702.1"/>
    <property type="molecule type" value="Genomic_DNA"/>
</dbReference>
<accession>A0A9D4Q4C5</accession>
<comment type="caution">
    <text evidence="1">The sequence shown here is derived from an EMBL/GenBank/DDBJ whole genome shotgun (WGS) entry which is preliminary data.</text>
</comment>
<dbReference type="Proteomes" id="UP000821837">
    <property type="component" value="Unassembled WGS sequence"/>
</dbReference>
<dbReference type="AlphaFoldDB" id="A0A9D4Q4C5"/>
<sequence length="195" mass="21718">MDAIGANLARSRELTVKDVGGDDIAVMYDDEPESWCKHERARALGEPAPAHTPLLTKAQGKAIFPIYKRLTDEKLLTRCTADGIVEGIKRTFQEFKINLSNMVSIETNNASIMTGVKNRVADAGRKGSLKPQPRRTRTMRCTTLELGSLQFFNEDTCRHTALVVVQHPSSDHQLPTRPLLSSSQWVWTDDKVAVT</sequence>
<protein>
    <submittedName>
        <fullName evidence="1">Uncharacterized protein</fullName>
    </submittedName>
</protein>
<evidence type="ECO:0000313" key="1">
    <source>
        <dbReference type="EMBL" id="KAH7967702.1"/>
    </source>
</evidence>
<reference evidence="1" key="2">
    <citation type="submission" date="2021-09" db="EMBL/GenBank/DDBJ databases">
        <authorList>
            <person name="Jia N."/>
            <person name="Wang J."/>
            <person name="Shi W."/>
            <person name="Du L."/>
            <person name="Sun Y."/>
            <person name="Zhan W."/>
            <person name="Jiang J."/>
            <person name="Wang Q."/>
            <person name="Zhang B."/>
            <person name="Ji P."/>
            <person name="Sakyi L.B."/>
            <person name="Cui X."/>
            <person name="Yuan T."/>
            <person name="Jiang B."/>
            <person name="Yang W."/>
            <person name="Lam T.T.-Y."/>
            <person name="Chang Q."/>
            <person name="Ding S."/>
            <person name="Wang X."/>
            <person name="Zhu J."/>
            <person name="Ruan X."/>
            <person name="Zhao L."/>
            <person name="Wei J."/>
            <person name="Que T."/>
            <person name="Du C."/>
            <person name="Cheng J."/>
            <person name="Dai P."/>
            <person name="Han X."/>
            <person name="Huang E."/>
            <person name="Gao Y."/>
            <person name="Liu J."/>
            <person name="Shao H."/>
            <person name="Ye R."/>
            <person name="Li L."/>
            <person name="Wei W."/>
            <person name="Wang X."/>
            <person name="Wang C."/>
            <person name="Huo Q."/>
            <person name="Li W."/>
            <person name="Guo W."/>
            <person name="Chen H."/>
            <person name="Chen S."/>
            <person name="Zhou L."/>
            <person name="Zhou L."/>
            <person name="Ni X."/>
            <person name="Tian J."/>
            <person name="Zhou Y."/>
            <person name="Sheng Y."/>
            <person name="Liu T."/>
            <person name="Pan Y."/>
            <person name="Xia L."/>
            <person name="Li J."/>
            <person name="Zhao F."/>
            <person name="Cao W."/>
        </authorList>
    </citation>
    <scope>NUCLEOTIDE SEQUENCE</scope>
    <source>
        <strain evidence="1">Rsan-2018</strain>
        <tissue evidence="1">Larvae</tissue>
    </source>
</reference>
<reference evidence="1" key="1">
    <citation type="journal article" date="2020" name="Cell">
        <title>Large-Scale Comparative Analyses of Tick Genomes Elucidate Their Genetic Diversity and Vector Capacities.</title>
        <authorList>
            <consortium name="Tick Genome and Microbiome Consortium (TIGMIC)"/>
            <person name="Jia N."/>
            <person name="Wang J."/>
            <person name="Shi W."/>
            <person name="Du L."/>
            <person name="Sun Y."/>
            <person name="Zhan W."/>
            <person name="Jiang J.F."/>
            <person name="Wang Q."/>
            <person name="Zhang B."/>
            <person name="Ji P."/>
            <person name="Bell-Sakyi L."/>
            <person name="Cui X.M."/>
            <person name="Yuan T.T."/>
            <person name="Jiang B.G."/>
            <person name="Yang W.F."/>
            <person name="Lam T.T."/>
            <person name="Chang Q.C."/>
            <person name="Ding S.J."/>
            <person name="Wang X.J."/>
            <person name="Zhu J.G."/>
            <person name="Ruan X.D."/>
            <person name="Zhao L."/>
            <person name="Wei J.T."/>
            <person name="Ye R.Z."/>
            <person name="Que T.C."/>
            <person name="Du C.H."/>
            <person name="Zhou Y.H."/>
            <person name="Cheng J.X."/>
            <person name="Dai P.F."/>
            <person name="Guo W.B."/>
            <person name="Han X.H."/>
            <person name="Huang E.J."/>
            <person name="Li L.F."/>
            <person name="Wei W."/>
            <person name="Gao Y.C."/>
            <person name="Liu J.Z."/>
            <person name="Shao H.Z."/>
            <person name="Wang X."/>
            <person name="Wang C.C."/>
            <person name="Yang T.C."/>
            <person name="Huo Q.B."/>
            <person name="Li W."/>
            <person name="Chen H.Y."/>
            <person name="Chen S.E."/>
            <person name="Zhou L.G."/>
            <person name="Ni X.B."/>
            <person name="Tian J.H."/>
            <person name="Sheng Y."/>
            <person name="Liu T."/>
            <person name="Pan Y.S."/>
            <person name="Xia L.Y."/>
            <person name="Li J."/>
            <person name="Zhao F."/>
            <person name="Cao W.C."/>
        </authorList>
    </citation>
    <scope>NUCLEOTIDE SEQUENCE</scope>
    <source>
        <strain evidence="1">Rsan-2018</strain>
    </source>
</reference>